<dbReference type="GO" id="GO:0006310">
    <property type="term" value="P:DNA recombination"/>
    <property type="evidence" value="ECO:0007669"/>
    <property type="project" value="InterPro"/>
</dbReference>
<dbReference type="PANTHER" id="PTHR30255:SF2">
    <property type="entry name" value="SINGLE-STRANDED-DNA-SPECIFIC EXONUCLEASE RECJ"/>
    <property type="match status" value="1"/>
</dbReference>
<evidence type="ECO:0000259" key="8">
    <source>
        <dbReference type="Pfam" id="PF17768"/>
    </source>
</evidence>
<evidence type="ECO:0000256" key="2">
    <source>
        <dbReference type="ARBA" id="ARBA00019841"/>
    </source>
</evidence>
<organism evidence="9 10">
    <name type="scientific">Candidatus Limadaptatus stercorigallinarum</name>
    <dbReference type="NCBI Taxonomy" id="2840845"/>
    <lineage>
        <taxon>Bacteria</taxon>
        <taxon>Bacillati</taxon>
        <taxon>Bacillota</taxon>
        <taxon>Clostridia</taxon>
        <taxon>Eubacteriales</taxon>
        <taxon>Candidatus Limadaptatus</taxon>
    </lineage>
</organism>
<dbReference type="InterPro" id="IPR004610">
    <property type="entry name" value="RecJ"/>
</dbReference>
<dbReference type="NCBIfam" id="TIGR00644">
    <property type="entry name" value="recJ"/>
    <property type="match status" value="1"/>
</dbReference>
<sequence length="698" mass="76350">MDGTVFTAEEKDAAKKLGISARLLRLLRGRGLSDGDIPGFLQPSLSALSSPYDIFGMREAAERVRRAVENREKILIFGDYDCDGICAISILMLALRAKGADADYFIPNRLTDGYGMNVGALERIVAHRRPDLVITVDCGITAVEEAEYLRAQGIDLVVTDHHEPQEKLPDCIVADAKIDRGRGFSDLCGAGVALALVRALFGDEYKKYLDICAVATIADVVPLVGDNRIIAYYGLKMCAESPRRGIKILAGSEKLTSQDVMFRLAPRINAAGRLGSAMKAVGLFLDEDYFMLKTLAEELERDNARRQEICEQVVADAKRALRGIDFDRTRIIVLHDASWEAGVLGIAAARLVEEFKCPAVLFSGDGEEYKGSARSVKSVNIFELLSRHSGLYTTFGGHAQAAGVGMLAANFARFKEEVERDVAEHYPAEDFLPADVCDMRLAPDEDFLSLAKELELLEPTGYGNPKPVFEMEEIGMKFERIGFGPHVKYAGGGLELVGFSRFSQLAGTTRGRTAVEFSLGVGCFRNRVYAQGILRSVSALTVEIDDAQARLMCLHQLRRTGAGKVGRAGIADARKWARGKFGTAFVVFTQAEYERLLADVPECAGLPVFVGAQKWLNPATCVVFAPSAQFEFAYFGRVVIAGRPLSAGYAPYIAERTAECLSLYGEEAVPPCVTDQKIRAAFVAFDLMARRKEHARTP</sequence>
<proteinExistence type="inferred from homology"/>
<comment type="similarity">
    <text evidence="1">Belongs to the RecJ family.</text>
</comment>
<name>A0A9D1L1I8_9FIRM</name>
<dbReference type="AlphaFoldDB" id="A0A9D1L1I8"/>
<dbReference type="Pfam" id="PF02272">
    <property type="entry name" value="DHHA1"/>
    <property type="match status" value="1"/>
</dbReference>
<evidence type="ECO:0000259" key="7">
    <source>
        <dbReference type="Pfam" id="PF02272"/>
    </source>
</evidence>
<evidence type="ECO:0000256" key="5">
    <source>
        <dbReference type="ARBA" id="ARBA00022839"/>
    </source>
</evidence>
<dbReference type="Pfam" id="PF17768">
    <property type="entry name" value="RecJ_OB"/>
    <property type="match status" value="1"/>
</dbReference>
<keyword evidence="3" id="KW-0540">Nuclease</keyword>
<keyword evidence="5 9" id="KW-0269">Exonuclease</keyword>
<feature type="domain" description="DHHA1" evidence="7">
    <location>
        <begin position="331"/>
        <end position="422"/>
    </location>
</feature>
<dbReference type="GO" id="GO:0008409">
    <property type="term" value="F:5'-3' exonuclease activity"/>
    <property type="evidence" value="ECO:0007669"/>
    <property type="project" value="InterPro"/>
</dbReference>
<evidence type="ECO:0000313" key="10">
    <source>
        <dbReference type="Proteomes" id="UP000824088"/>
    </source>
</evidence>
<feature type="non-terminal residue" evidence="9">
    <location>
        <position position="698"/>
    </location>
</feature>
<dbReference type="EMBL" id="DVMN01000002">
    <property type="protein sequence ID" value="HIU20631.1"/>
    <property type="molecule type" value="Genomic_DNA"/>
</dbReference>
<comment type="caution">
    <text evidence="9">The sequence shown here is derived from an EMBL/GenBank/DDBJ whole genome shotgun (WGS) entry which is preliminary data.</text>
</comment>
<gene>
    <name evidence="9" type="primary">recJ</name>
    <name evidence="9" type="ORF">IAD51_00095</name>
</gene>
<reference evidence="9" key="2">
    <citation type="journal article" date="2021" name="PeerJ">
        <title>Extensive microbial diversity within the chicken gut microbiome revealed by metagenomics and culture.</title>
        <authorList>
            <person name="Gilroy R."/>
            <person name="Ravi A."/>
            <person name="Getino M."/>
            <person name="Pursley I."/>
            <person name="Horton D.L."/>
            <person name="Alikhan N.F."/>
            <person name="Baker D."/>
            <person name="Gharbi K."/>
            <person name="Hall N."/>
            <person name="Watson M."/>
            <person name="Adriaenssens E.M."/>
            <person name="Foster-Nyarko E."/>
            <person name="Jarju S."/>
            <person name="Secka A."/>
            <person name="Antonio M."/>
            <person name="Oren A."/>
            <person name="Chaudhuri R.R."/>
            <person name="La Ragione R."/>
            <person name="Hildebrand F."/>
            <person name="Pallen M.J."/>
        </authorList>
    </citation>
    <scope>NUCLEOTIDE SEQUENCE</scope>
    <source>
        <strain evidence="9">1063</strain>
    </source>
</reference>
<reference evidence="9" key="1">
    <citation type="submission" date="2020-10" db="EMBL/GenBank/DDBJ databases">
        <authorList>
            <person name="Gilroy R."/>
        </authorList>
    </citation>
    <scope>NUCLEOTIDE SEQUENCE</scope>
    <source>
        <strain evidence="9">1063</strain>
    </source>
</reference>
<evidence type="ECO:0000259" key="6">
    <source>
        <dbReference type="Pfam" id="PF01368"/>
    </source>
</evidence>
<feature type="domain" description="RecJ OB" evidence="8">
    <location>
        <begin position="437"/>
        <end position="533"/>
    </location>
</feature>
<dbReference type="Gene3D" id="3.90.1640.30">
    <property type="match status" value="1"/>
</dbReference>
<dbReference type="Pfam" id="PF01368">
    <property type="entry name" value="DHH"/>
    <property type="match status" value="1"/>
</dbReference>
<protein>
    <recommendedName>
        <fullName evidence="2">Single-stranded-DNA-specific exonuclease RecJ</fullName>
    </recommendedName>
</protein>
<feature type="domain" description="DDH" evidence="6">
    <location>
        <begin position="73"/>
        <end position="216"/>
    </location>
</feature>
<dbReference type="InterPro" id="IPR001667">
    <property type="entry name" value="DDH_dom"/>
</dbReference>
<accession>A0A9D1L1I8</accession>
<dbReference type="InterPro" id="IPR051673">
    <property type="entry name" value="SSDNA_exonuclease_RecJ"/>
</dbReference>
<dbReference type="InterPro" id="IPR038763">
    <property type="entry name" value="DHH_sf"/>
</dbReference>
<dbReference type="GO" id="GO:0006281">
    <property type="term" value="P:DNA repair"/>
    <property type="evidence" value="ECO:0007669"/>
    <property type="project" value="InterPro"/>
</dbReference>
<dbReference type="GO" id="GO:0003676">
    <property type="term" value="F:nucleic acid binding"/>
    <property type="evidence" value="ECO:0007669"/>
    <property type="project" value="InterPro"/>
</dbReference>
<evidence type="ECO:0000313" key="9">
    <source>
        <dbReference type="EMBL" id="HIU20631.1"/>
    </source>
</evidence>
<evidence type="ECO:0000256" key="4">
    <source>
        <dbReference type="ARBA" id="ARBA00022801"/>
    </source>
</evidence>
<dbReference type="InterPro" id="IPR041122">
    <property type="entry name" value="RecJ_OB"/>
</dbReference>
<keyword evidence="4" id="KW-0378">Hydrolase</keyword>
<evidence type="ECO:0000256" key="1">
    <source>
        <dbReference type="ARBA" id="ARBA00005915"/>
    </source>
</evidence>
<dbReference type="InterPro" id="IPR003156">
    <property type="entry name" value="DHHA1_dom"/>
</dbReference>
<dbReference type="PANTHER" id="PTHR30255">
    <property type="entry name" value="SINGLE-STRANDED-DNA-SPECIFIC EXONUCLEASE RECJ"/>
    <property type="match status" value="1"/>
</dbReference>
<dbReference type="Proteomes" id="UP000824088">
    <property type="component" value="Unassembled WGS sequence"/>
</dbReference>
<dbReference type="Gene3D" id="3.10.310.30">
    <property type="match status" value="1"/>
</dbReference>
<evidence type="ECO:0000256" key="3">
    <source>
        <dbReference type="ARBA" id="ARBA00022722"/>
    </source>
</evidence>
<dbReference type="SUPFAM" id="SSF64182">
    <property type="entry name" value="DHH phosphoesterases"/>
    <property type="match status" value="1"/>
</dbReference>